<dbReference type="PANTHER" id="PTHR43490">
    <property type="entry name" value="(+)-NEOMENTHOL DEHYDROGENASE"/>
    <property type="match status" value="1"/>
</dbReference>
<dbReference type="Pfam" id="PF00106">
    <property type="entry name" value="adh_short"/>
    <property type="match status" value="1"/>
</dbReference>
<evidence type="ECO:0000256" key="2">
    <source>
        <dbReference type="ARBA" id="ARBA00022857"/>
    </source>
</evidence>
<dbReference type="SUPFAM" id="SSF51735">
    <property type="entry name" value="NAD(P)-binding Rossmann-fold domains"/>
    <property type="match status" value="1"/>
</dbReference>
<evidence type="ECO:0008006" key="6">
    <source>
        <dbReference type="Google" id="ProtNLM"/>
    </source>
</evidence>
<keyword evidence="5" id="KW-1185">Reference proteome</keyword>
<sequence>MPTTLVSPKPGALPLAIVTGANRGLGRGVALGLAREGYRVLAVCRSESEARKTSDALVSASPHGEAARVAPVVMDLAGEVGPVTTEPASVLVNNAGVYLDVWSREAFETSRRVNVLSPLALFAAATLVVGARVVNVSSGYGMLNELSPSYVRDLEAAKTIDDVTSISFRSDDPMKSEYVAPYKVTKGMLNAATRIAARDYPDLRINAVCPGWCRTSMGGPSAARSVEQGANSILWAVLEAPPDVTGGFFRDGRPLDW</sequence>
<dbReference type="InterPro" id="IPR002347">
    <property type="entry name" value="SDR_fam"/>
</dbReference>
<reference evidence="4" key="1">
    <citation type="submission" date="2023-01" db="EMBL/GenBank/DDBJ databases">
        <title>Metagenome sequencing of chrysophaentin producing Chrysophaeum taylorii.</title>
        <authorList>
            <person name="Davison J."/>
            <person name="Bewley C."/>
        </authorList>
    </citation>
    <scope>NUCLEOTIDE SEQUENCE</scope>
    <source>
        <strain evidence="4">NIES-1699</strain>
    </source>
</reference>
<gene>
    <name evidence="4" type="ORF">CTAYLR_007926</name>
</gene>
<evidence type="ECO:0000313" key="5">
    <source>
        <dbReference type="Proteomes" id="UP001230188"/>
    </source>
</evidence>
<comment type="caution">
    <text evidence="4">The sequence shown here is derived from an EMBL/GenBank/DDBJ whole genome shotgun (WGS) entry which is preliminary data.</text>
</comment>
<evidence type="ECO:0000256" key="1">
    <source>
        <dbReference type="ARBA" id="ARBA00006484"/>
    </source>
</evidence>
<dbReference type="GO" id="GO:0016491">
    <property type="term" value="F:oxidoreductase activity"/>
    <property type="evidence" value="ECO:0007669"/>
    <property type="project" value="UniProtKB-KW"/>
</dbReference>
<dbReference type="InterPro" id="IPR036291">
    <property type="entry name" value="NAD(P)-bd_dom_sf"/>
</dbReference>
<organism evidence="4 5">
    <name type="scientific">Chrysophaeum taylorii</name>
    <dbReference type="NCBI Taxonomy" id="2483200"/>
    <lineage>
        <taxon>Eukaryota</taxon>
        <taxon>Sar</taxon>
        <taxon>Stramenopiles</taxon>
        <taxon>Ochrophyta</taxon>
        <taxon>Pelagophyceae</taxon>
        <taxon>Pelagomonadales</taxon>
        <taxon>Pelagomonadaceae</taxon>
        <taxon>Chrysophaeum</taxon>
    </lineage>
</organism>
<dbReference type="AlphaFoldDB" id="A0AAD7UBA9"/>
<keyword evidence="3" id="KW-0560">Oxidoreductase</keyword>
<dbReference type="Proteomes" id="UP001230188">
    <property type="component" value="Unassembled WGS sequence"/>
</dbReference>
<dbReference type="EMBL" id="JAQMWT010000498">
    <property type="protein sequence ID" value="KAJ8600559.1"/>
    <property type="molecule type" value="Genomic_DNA"/>
</dbReference>
<evidence type="ECO:0000256" key="3">
    <source>
        <dbReference type="ARBA" id="ARBA00023002"/>
    </source>
</evidence>
<proteinExistence type="inferred from homology"/>
<evidence type="ECO:0000313" key="4">
    <source>
        <dbReference type="EMBL" id="KAJ8600559.1"/>
    </source>
</evidence>
<dbReference type="PANTHER" id="PTHR43490:SF99">
    <property type="entry name" value="SHORT-CHAIN DEHYDROGENASE_REDUCTASE"/>
    <property type="match status" value="1"/>
</dbReference>
<protein>
    <recommendedName>
        <fullName evidence="6">SDR family oxidoreductase</fullName>
    </recommendedName>
</protein>
<comment type="similarity">
    <text evidence="1">Belongs to the short-chain dehydrogenases/reductases (SDR) family.</text>
</comment>
<name>A0AAD7UBA9_9STRA</name>
<keyword evidence="2" id="KW-0521">NADP</keyword>
<dbReference type="PRINTS" id="PR00081">
    <property type="entry name" value="GDHRDH"/>
</dbReference>
<dbReference type="Gene3D" id="3.40.50.720">
    <property type="entry name" value="NAD(P)-binding Rossmann-like Domain"/>
    <property type="match status" value="1"/>
</dbReference>
<accession>A0AAD7UBA9</accession>